<dbReference type="EMBL" id="FWXZ01000006">
    <property type="protein sequence ID" value="SMC81315.1"/>
    <property type="molecule type" value="Genomic_DNA"/>
</dbReference>
<accession>A0AC61PP72</accession>
<proteinExistence type="predicted"/>
<comment type="caution">
    <text evidence="1">The sequence shown here is derived from an EMBL/GenBank/DDBJ whole genome shotgun (WGS) entry which is preliminary data.</text>
</comment>
<evidence type="ECO:0000313" key="1">
    <source>
        <dbReference type="EMBL" id="SMC81315.1"/>
    </source>
</evidence>
<evidence type="ECO:0000313" key="2">
    <source>
        <dbReference type="Proteomes" id="UP000192328"/>
    </source>
</evidence>
<gene>
    <name evidence="1" type="ORF">SAMN06297397_2667</name>
</gene>
<organism evidence="1 2">
    <name type="scientific">Aristaeella lactis</name>
    <dbReference type="NCBI Taxonomy" id="3046383"/>
    <lineage>
        <taxon>Bacteria</taxon>
        <taxon>Bacillati</taxon>
        <taxon>Bacillota</taxon>
        <taxon>Clostridia</taxon>
        <taxon>Eubacteriales</taxon>
        <taxon>Aristaeellaceae</taxon>
        <taxon>Aristaeella</taxon>
    </lineage>
</organism>
<name>A0AC61PP72_9FIRM</name>
<keyword evidence="1" id="KW-0413">Isomerase</keyword>
<keyword evidence="2" id="KW-1185">Reference proteome</keyword>
<sequence length="342" mass="38131">MKFCKAIRVFMSFLLIAVIAVSPACTLSETPWETMRFPLTGVEIDFPPASELFGSLELTSDIDLAPGVRFVEVYYIGAPKEMGLSLYRPDRAYTEEENQLLHSTCVSLLQIVCMDNGKTINHMPSDHRDFLNLKNFRELGSYEDHNFYICWLPDGYESAGMLSAEAKEEIESLVQSCMEPDRIRVFKPGEVSSVPIEFETTDLDGNPVQSGELFGKNTLTMVNVWTTWCGACLYELPSLQSLSERVSKKNVAVVGIVMDIQNPEDSETISNAKQLIADAGVQYMNLIPWDGILDVLPTYAYPTTYFIDSSGQLVGEPVTSAMSSYAYESIIKERLAVLVQGN</sequence>
<reference evidence="1" key="1">
    <citation type="submission" date="2017-04" db="EMBL/GenBank/DDBJ databases">
        <authorList>
            <person name="Varghese N."/>
            <person name="Submissions S."/>
        </authorList>
    </citation>
    <scope>NUCLEOTIDE SEQUENCE</scope>
    <source>
        <strain evidence="1">WTE2008</strain>
    </source>
</reference>
<protein>
    <submittedName>
        <fullName evidence="1">Thiol-disulfide isomerase or thioredoxin</fullName>
    </submittedName>
</protein>
<dbReference type="Proteomes" id="UP000192328">
    <property type="component" value="Unassembled WGS sequence"/>
</dbReference>